<dbReference type="InterPro" id="IPR027417">
    <property type="entry name" value="P-loop_NTPase"/>
</dbReference>
<dbReference type="CDD" id="cd03293">
    <property type="entry name" value="ABC_NrtD_SsuB_transporters"/>
    <property type="match status" value="1"/>
</dbReference>
<comment type="caution">
    <text evidence="5">The sequence shown here is derived from an EMBL/GenBank/DDBJ whole genome shotgun (WGS) entry which is preliminary data.</text>
</comment>
<evidence type="ECO:0000256" key="2">
    <source>
        <dbReference type="ARBA" id="ARBA00022741"/>
    </source>
</evidence>
<dbReference type="PROSITE" id="PS50893">
    <property type="entry name" value="ABC_TRANSPORTER_2"/>
    <property type="match status" value="1"/>
</dbReference>
<proteinExistence type="predicted"/>
<gene>
    <name evidence="5" type="ORF">GCM10017577_56030</name>
</gene>
<dbReference type="InterPro" id="IPR003593">
    <property type="entry name" value="AAA+_ATPase"/>
</dbReference>
<keyword evidence="1" id="KW-0813">Transport</keyword>
<protein>
    <submittedName>
        <fullName evidence="5">ABC transporter ATP-binding protein</fullName>
    </submittedName>
</protein>
<dbReference type="EMBL" id="BSFQ01000032">
    <property type="protein sequence ID" value="GLL14456.1"/>
    <property type="molecule type" value="Genomic_DNA"/>
</dbReference>
<keyword evidence="2" id="KW-0547">Nucleotide-binding</keyword>
<dbReference type="GO" id="GO:0016887">
    <property type="term" value="F:ATP hydrolysis activity"/>
    <property type="evidence" value="ECO:0007669"/>
    <property type="project" value="InterPro"/>
</dbReference>
<dbReference type="InterPro" id="IPR050166">
    <property type="entry name" value="ABC_transporter_ATP-bind"/>
</dbReference>
<evidence type="ECO:0000313" key="5">
    <source>
        <dbReference type="EMBL" id="GLL14456.1"/>
    </source>
</evidence>
<dbReference type="RefSeq" id="WP_197040800.1">
    <property type="nucleotide sequence ID" value="NZ_BAAAUZ010000032.1"/>
</dbReference>
<evidence type="ECO:0000256" key="3">
    <source>
        <dbReference type="ARBA" id="ARBA00022840"/>
    </source>
</evidence>
<reference evidence="5" key="2">
    <citation type="submission" date="2023-01" db="EMBL/GenBank/DDBJ databases">
        <authorList>
            <person name="Sun Q."/>
            <person name="Evtushenko L."/>
        </authorList>
    </citation>
    <scope>NUCLEOTIDE SEQUENCE</scope>
    <source>
        <strain evidence="5">VKM Ac-1069</strain>
    </source>
</reference>
<keyword evidence="3 5" id="KW-0067">ATP-binding</keyword>
<dbReference type="Gene3D" id="3.40.50.300">
    <property type="entry name" value="P-loop containing nucleotide triphosphate hydrolases"/>
    <property type="match status" value="1"/>
</dbReference>
<evidence type="ECO:0000313" key="6">
    <source>
        <dbReference type="Proteomes" id="UP001143463"/>
    </source>
</evidence>
<evidence type="ECO:0000259" key="4">
    <source>
        <dbReference type="PROSITE" id="PS50893"/>
    </source>
</evidence>
<reference evidence="5" key="1">
    <citation type="journal article" date="2014" name="Int. J. Syst. Evol. Microbiol.">
        <title>Complete genome sequence of Corynebacterium casei LMG S-19264T (=DSM 44701T), isolated from a smear-ripened cheese.</title>
        <authorList>
            <consortium name="US DOE Joint Genome Institute (JGI-PGF)"/>
            <person name="Walter F."/>
            <person name="Albersmeier A."/>
            <person name="Kalinowski J."/>
            <person name="Ruckert C."/>
        </authorList>
    </citation>
    <scope>NUCLEOTIDE SEQUENCE</scope>
    <source>
        <strain evidence="5">VKM Ac-1069</strain>
    </source>
</reference>
<dbReference type="InterPro" id="IPR017871">
    <property type="entry name" value="ABC_transporter-like_CS"/>
</dbReference>
<feature type="domain" description="ABC transporter" evidence="4">
    <location>
        <begin position="24"/>
        <end position="258"/>
    </location>
</feature>
<dbReference type="Pfam" id="PF00005">
    <property type="entry name" value="ABC_tran"/>
    <property type="match status" value="1"/>
</dbReference>
<dbReference type="Proteomes" id="UP001143463">
    <property type="component" value="Unassembled WGS sequence"/>
</dbReference>
<dbReference type="PANTHER" id="PTHR42788">
    <property type="entry name" value="TAURINE IMPORT ATP-BINDING PROTEIN-RELATED"/>
    <property type="match status" value="1"/>
</dbReference>
<sequence length="285" mass="31492">MTLPETVASDRATRADEQAGHPVLAARDVVKSYPARGGESVVLDHVDLDMADGDFLTIVGPSGCGKTTMLQLLAGLSPVTSGAVRFTGTVVESPPPGVVYVFQQFAKSIFPWRTVLDNVVFGLERDRGIDRRRRTEIGREMLVRVGLEAYERHYPSQLSGGMQQRLAIARALATSPRVLLMDEPFSALDALTRAKLQKLVLDLWRSLGITVVFVTHDIEEALLLSTRVVALRKSPATVDIDLRVDFAHPRNPVTLGEDPRFLAMRRQLLDSIYRQEGLSYEDGAR</sequence>
<dbReference type="InterPro" id="IPR003439">
    <property type="entry name" value="ABC_transporter-like_ATP-bd"/>
</dbReference>
<dbReference type="SUPFAM" id="SSF52540">
    <property type="entry name" value="P-loop containing nucleoside triphosphate hydrolases"/>
    <property type="match status" value="1"/>
</dbReference>
<name>A0A9W6NZ68_9PSEU</name>
<organism evidence="5 6">
    <name type="scientific">Pseudonocardia halophobica</name>
    <dbReference type="NCBI Taxonomy" id="29401"/>
    <lineage>
        <taxon>Bacteria</taxon>
        <taxon>Bacillati</taxon>
        <taxon>Actinomycetota</taxon>
        <taxon>Actinomycetes</taxon>
        <taxon>Pseudonocardiales</taxon>
        <taxon>Pseudonocardiaceae</taxon>
        <taxon>Pseudonocardia</taxon>
    </lineage>
</organism>
<keyword evidence="6" id="KW-1185">Reference proteome</keyword>
<dbReference type="SMART" id="SM00382">
    <property type="entry name" value="AAA"/>
    <property type="match status" value="1"/>
</dbReference>
<evidence type="ECO:0000256" key="1">
    <source>
        <dbReference type="ARBA" id="ARBA00022448"/>
    </source>
</evidence>
<accession>A0A9W6NZ68</accession>
<dbReference type="PROSITE" id="PS00211">
    <property type="entry name" value="ABC_TRANSPORTER_1"/>
    <property type="match status" value="1"/>
</dbReference>
<dbReference type="AlphaFoldDB" id="A0A9W6NZ68"/>
<dbReference type="GO" id="GO:0005524">
    <property type="term" value="F:ATP binding"/>
    <property type="evidence" value="ECO:0007669"/>
    <property type="project" value="UniProtKB-KW"/>
</dbReference>
<dbReference type="PANTHER" id="PTHR42788:SF13">
    <property type="entry name" value="ALIPHATIC SULFONATES IMPORT ATP-BINDING PROTEIN SSUB"/>
    <property type="match status" value="1"/>
</dbReference>